<name>A0A0A9WP45_LYGHE</name>
<dbReference type="FunFam" id="3.30.70.270:FF:000026">
    <property type="entry name" value="Transposon Ty3-G Gag-Pol polyprotein"/>
    <property type="match status" value="1"/>
</dbReference>
<dbReference type="SUPFAM" id="SSF56672">
    <property type="entry name" value="DNA/RNA polymerases"/>
    <property type="match status" value="1"/>
</dbReference>
<dbReference type="Pfam" id="PF17919">
    <property type="entry name" value="RT_RNaseH_2"/>
    <property type="match status" value="1"/>
</dbReference>
<dbReference type="PANTHER" id="PTHR33064">
    <property type="entry name" value="POL PROTEIN"/>
    <property type="match status" value="1"/>
</dbReference>
<dbReference type="InterPro" id="IPR051320">
    <property type="entry name" value="Viral_Replic_Matur_Polypro"/>
</dbReference>
<dbReference type="GO" id="GO:0071897">
    <property type="term" value="P:DNA biosynthetic process"/>
    <property type="evidence" value="ECO:0007669"/>
    <property type="project" value="UniProtKB-ARBA"/>
</dbReference>
<dbReference type="InterPro" id="IPR043128">
    <property type="entry name" value="Rev_trsase/Diguanyl_cyclase"/>
</dbReference>
<organism evidence="2">
    <name type="scientific">Lygus hesperus</name>
    <name type="common">Western plant bug</name>
    <dbReference type="NCBI Taxonomy" id="30085"/>
    <lineage>
        <taxon>Eukaryota</taxon>
        <taxon>Metazoa</taxon>
        <taxon>Ecdysozoa</taxon>
        <taxon>Arthropoda</taxon>
        <taxon>Hexapoda</taxon>
        <taxon>Insecta</taxon>
        <taxon>Pterygota</taxon>
        <taxon>Neoptera</taxon>
        <taxon>Paraneoptera</taxon>
        <taxon>Hemiptera</taxon>
        <taxon>Heteroptera</taxon>
        <taxon>Panheteroptera</taxon>
        <taxon>Cimicomorpha</taxon>
        <taxon>Miridae</taxon>
        <taxon>Mirini</taxon>
        <taxon>Lygus</taxon>
    </lineage>
</organism>
<evidence type="ECO:0000259" key="1">
    <source>
        <dbReference type="Pfam" id="PF17919"/>
    </source>
</evidence>
<dbReference type="PANTHER" id="PTHR33064:SF37">
    <property type="entry name" value="RIBONUCLEASE H"/>
    <property type="match status" value="1"/>
</dbReference>
<evidence type="ECO:0000313" key="2">
    <source>
        <dbReference type="EMBL" id="JAG09201.1"/>
    </source>
</evidence>
<sequence>GYHISAKGISPMEEKVTAISTFPKPSTVTDLKRFLGMLNFYHRFCPRLAAIQAPLHISSKKNDSQVIEWTPEMSDAFESCKQALLSDTLLVFPDPHASLSIMTDASNISIGGVVHQSKNGQFQPLAYFSR</sequence>
<protein>
    <recommendedName>
        <fullName evidence="1">Reverse transcriptase/retrotransposon-derived protein RNase H-like domain-containing protein</fullName>
    </recommendedName>
</protein>
<dbReference type="EMBL" id="GBHO01034403">
    <property type="protein sequence ID" value="JAG09201.1"/>
    <property type="molecule type" value="Transcribed_RNA"/>
</dbReference>
<reference evidence="2" key="2">
    <citation type="submission" date="2014-07" db="EMBL/GenBank/DDBJ databases">
        <authorList>
            <person name="Hull J."/>
        </authorList>
    </citation>
    <scope>NUCLEOTIDE SEQUENCE</scope>
</reference>
<dbReference type="AlphaFoldDB" id="A0A0A9WP45"/>
<feature type="non-terminal residue" evidence="2">
    <location>
        <position position="1"/>
    </location>
</feature>
<gene>
    <name evidence="2" type="ORF">CM83_105067</name>
</gene>
<reference evidence="2" key="1">
    <citation type="journal article" date="2014" name="PLoS ONE">
        <title>Transcriptome-Based Identification of ABC Transporters in the Western Tarnished Plant Bug Lygus hesperus.</title>
        <authorList>
            <person name="Hull J.J."/>
            <person name="Chaney K."/>
            <person name="Geib S.M."/>
            <person name="Fabrick J.A."/>
            <person name="Brent C.S."/>
            <person name="Walsh D."/>
            <person name="Lavine L.C."/>
        </authorList>
    </citation>
    <scope>NUCLEOTIDE SEQUENCE</scope>
</reference>
<dbReference type="InterPro" id="IPR043502">
    <property type="entry name" value="DNA/RNA_pol_sf"/>
</dbReference>
<accession>A0A0A9WP45</accession>
<dbReference type="Gene3D" id="3.30.70.270">
    <property type="match status" value="1"/>
</dbReference>
<feature type="non-terminal residue" evidence="2">
    <location>
        <position position="130"/>
    </location>
</feature>
<dbReference type="InterPro" id="IPR041577">
    <property type="entry name" value="RT_RNaseH_2"/>
</dbReference>
<proteinExistence type="predicted"/>
<feature type="domain" description="Reverse transcriptase/retrotransposon-derived protein RNase H-like" evidence="1">
    <location>
        <begin position="69"/>
        <end position="130"/>
    </location>
</feature>